<accession>A0A1X7G8Z7</accession>
<dbReference type="GO" id="GO:0016705">
    <property type="term" value="F:oxidoreductase activity, acting on paired donors, with incorporation or reduction of molecular oxygen"/>
    <property type="evidence" value="ECO:0007669"/>
    <property type="project" value="UniProtKB-ARBA"/>
</dbReference>
<dbReference type="EMBL" id="LT840184">
    <property type="protein sequence ID" value="SMF66123.1"/>
    <property type="molecule type" value="Genomic_DNA"/>
</dbReference>
<dbReference type="GO" id="GO:0004497">
    <property type="term" value="F:monooxygenase activity"/>
    <property type="evidence" value="ECO:0007669"/>
    <property type="project" value="UniProtKB-ARBA"/>
</dbReference>
<dbReference type="Pfam" id="PF01266">
    <property type="entry name" value="DAO"/>
    <property type="match status" value="1"/>
</dbReference>
<evidence type="ECO:0000256" key="5">
    <source>
        <dbReference type="ARBA" id="ARBA00023157"/>
    </source>
</evidence>
<dbReference type="Pfam" id="PF00355">
    <property type="entry name" value="Rieske"/>
    <property type="match status" value="1"/>
</dbReference>
<dbReference type="PANTHER" id="PTHR13847:SF274">
    <property type="entry name" value="RIESKE 2FE-2S IRON-SULFUR PROTEIN YHFW-RELATED"/>
    <property type="match status" value="1"/>
</dbReference>
<evidence type="ECO:0000256" key="1">
    <source>
        <dbReference type="ARBA" id="ARBA00022714"/>
    </source>
</evidence>
<dbReference type="GO" id="GO:0051537">
    <property type="term" value="F:2 iron, 2 sulfur cluster binding"/>
    <property type="evidence" value="ECO:0007669"/>
    <property type="project" value="UniProtKB-KW"/>
</dbReference>
<protein>
    <submittedName>
        <fullName evidence="7">Glycine/D-amino acid oxidase</fullName>
    </submittedName>
</protein>
<keyword evidence="4" id="KW-0411">Iron-sulfur</keyword>
<evidence type="ECO:0000313" key="7">
    <source>
        <dbReference type="EMBL" id="SMF66123.1"/>
    </source>
</evidence>
<dbReference type="PROSITE" id="PS51296">
    <property type="entry name" value="RIESKE"/>
    <property type="match status" value="1"/>
</dbReference>
<keyword evidence="8" id="KW-1185">Reference proteome</keyword>
<dbReference type="SUPFAM" id="SSF51905">
    <property type="entry name" value="FAD/NAD(P)-binding domain"/>
    <property type="match status" value="1"/>
</dbReference>
<dbReference type="Proteomes" id="UP000192940">
    <property type="component" value="Chromosome I"/>
</dbReference>
<evidence type="ECO:0000256" key="2">
    <source>
        <dbReference type="ARBA" id="ARBA00022723"/>
    </source>
</evidence>
<keyword evidence="5" id="KW-1015">Disulfide bond</keyword>
<dbReference type="GO" id="GO:0016020">
    <property type="term" value="C:membrane"/>
    <property type="evidence" value="ECO:0007669"/>
    <property type="project" value="InterPro"/>
</dbReference>
<keyword evidence="2" id="KW-0479">Metal-binding</keyword>
<dbReference type="Gene3D" id="3.30.9.10">
    <property type="entry name" value="D-Amino Acid Oxidase, subunit A, domain 2"/>
    <property type="match status" value="1"/>
</dbReference>
<dbReference type="InterPro" id="IPR017941">
    <property type="entry name" value="Rieske_2Fe-2S"/>
</dbReference>
<keyword evidence="1" id="KW-0001">2Fe-2S</keyword>
<dbReference type="Gene3D" id="3.50.50.60">
    <property type="entry name" value="FAD/NAD(P)-binding domain"/>
    <property type="match status" value="1"/>
</dbReference>
<dbReference type="InterPro" id="IPR038010">
    <property type="entry name" value="YhfW_C"/>
</dbReference>
<dbReference type="STRING" id="1313296.SAMN05661091_0225"/>
<proteinExistence type="predicted"/>
<evidence type="ECO:0000259" key="6">
    <source>
        <dbReference type="PROSITE" id="PS51296"/>
    </source>
</evidence>
<dbReference type="InterPro" id="IPR036922">
    <property type="entry name" value="Rieske_2Fe-2S_sf"/>
</dbReference>
<dbReference type="GO" id="GO:0046872">
    <property type="term" value="F:metal ion binding"/>
    <property type="evidence" value="ECO:0007669"/>
    <property type="project" value="UniProtKB-KW"/>
</dbReference>
<dbReference type="GO" id="GO:0005737">
    <property type="term" value="C:cytoplasm"/>
    <property type="evidence" value="ECO:0007669"/>
    <property type="project" value="TreeGrafter"/>
</dbReference>
<reference evidence="7 8" key="1">
    <citation type="submission" date="2017-04" db="EMBL/GenBank/DDBJ databases">
        <authorList>
            <person name="Afonso C.L."/>
            <person name="Miller P.J."/>
            <person name="Scott M.A."/>
            <person name="Spackman E."/>
            <person name="Goraichik I."/>
            <person name="Dimitrov K.M."/>
            <person name="Suarez D.L."/>
            <person name="Swayne D.E."/>
        </authorList>
    </citation>
    <scope>NUCLEOTIDE SEQUENCE [LARGE SCALE GENOMIC DNA]</scope>
    <source>
        <strain evidence="7 8">N3/975</strain>
    </source>
</reference>
<organism evidence="7 8">
    <name type="scientific">Paenibacillus uliginis N3/975</name>
    <dbReference type="NCBI Taxonomy" id="1313296"/>
    <lineage>
        <taxon>Bacteria</taxon>
        <taxon>Bacillati</taxon>
        <taxon>Bacillota</taxon>
        <taxon>Bacilli</taxon>
        <taxon>Bacillales</taxon>
        <taxon>Paenibacillaceae</taxon>
        <taxon>Paenibacillus</taxon>
    </lineage>
</organism>
<dbReference type="SUPFAM" id="SSF50022">
    <property type="entry name" value="ISP domain"/>
    <property type="match status" value="1"/>
</dbReference>
<gene>
    <name evidence="7" type="ORF">SAMN05661091_0225</name>
</gene>
<evidence type="ECO:0000313" key="8">
    <source>
        <dbReference type="Proteomes" id="UP000192940"/>
    </source>
</evidence>
<keyword evidence="3" id="KW-0408">Iron</keyword>
<dbReference type="RefSeq" id="WP_208917383.1">
    <property type="nucleotide sequence ID" value="NZ_LT840184.1"/>
</dbReference>
<sequence>MNEQVRMEQGLQQYPESLWRATTELPSFPRLAEDIETDVAVVGAGITGITTAYLLAKAGKKVVLLDAGRILDGTTGFTTAKVTAQHGMIYHELIQHFGEEKARLYYDANIEAMNFIGNQIGEWGIDCGWEQEDAYIYTLDEQNMRSKLEDEFKAYEKLDIPGEWLESIPLPIPVRGAIKMPGQHRFHPLAYLKRMVEEFLKMGGVIYENTAIGDEAETEGPITIKTQRGNHSITCQFAVSASHFPFYDGMGKGFYFTRLHIERSYALAVKPDKAYPGGMYLSVDNPTRSLRSVSYNGEDLVIVGGENHPTGKSECTHSHYENLEKFAGELLGARHIPFRWSTQDLITLDKLPYIGPITSKQDRILVATGYRKWGMTNSAAAAKIITDQILGKDNPYTELYTPSRFNADPALKTFIVQNAGVAKEFISGKVDMTNSNIEELQVGEGAVVRHNGQRAGAYKDEQGNLYLVDTTCTHLGCETEWNEGERSWDCPCHGSRYRYDGEVLEGPAIDPLKKLDPYE</sequence>
<name>A0A1X7G8Z7_9BACL</name>
<evidence type="ECO:0000256" key="3">
    <source>
        <dbReference type="ARBA" id="ARBA00023004"/>
    </source>
</evidence>
<dbReference type="InterPro" id="IPR005805">
    <property type="entry name" value="Rieske_Fe-S_prot_C"/>
</dbReference>
<dbReference type="InterPro" id="IPR036188">
    <property type="entry name" value="FAD/NAD-bd_sf"/>
</dbReference>
<dbReference type="PANTHER" id="PTHR13847">
    <property type="entry name" value="SARCOSINE DEHYDROGENASE-RELATED"/>
    <property type="match status" value="1"/>
</dbReference>
<dbReference type="FunFam" id="2.102.10.10:FF:000014">
    <property type="entry name" value="Oxidoreductase, FAD dependent"/>
    <property type="match status" value="1"/>
</dbReference>
<dbReference type="AlphaFoldDB" id="A0A1X7G8Z7"/>
<dbReference type="CDD" id="cd03477">
    <property type="entry name" value="Rieske_YhfW_C"/>
    <property type="match status" value="1"/>
</dbReference>
<dbReference type="Gene3D" id="2.102.10.10">
    <property type="entry name" value="Rieske [2Fe-2S] iron-sulphur domain"/>
    <property type="match status" value="1"/>
</dbReference>
<dbReference type="PRINTS" id="PR00162">
    <property type="entry name" value="RIESKE"/>
</dbReference>
<feature type="domain" description="Rieske" evidence="6">
    <location>
        <begin position="432"/>
        <end position="519"/>
    </location>
</feature>
<dbReference type="InterPro" id="IPR006076">
    <property type="entry name" value="FAD-dep_OxRdtase"/>
</dbReference>
<evidence type="ECO:0000256" key="4">
    <source>
        <dbReference type="ARBA" id="ARBA00023014"/>
    </source>
</evidence>